<dbReference type="Proteomes" id="UP000503264">
    <property type="component" value="Chromosome"/>
</dbReference>
<feature type="transmembrane region" description="Helical" evidence="1">
    <location>
        <begin position="302"/>
        <end position="321"/>
    </location>
</feature>
<feature type="transmembrane region" description="Helical" evidence="1">
    <location>
        <begin position="333"/>
        <end position="351"/>
    </location>
</feature>
<keyword evidence="3" id="KW-1185">Reference proteome</keyword>
<dbReference type="RefSeq" id="WP_171993529.1">
    <property type="nucleotide sequence ID" value="NZ_CP012542.1"/>
</dbReference>
<feature type="transmembrane region" description="Helical" evidence="1">
    <location>
        <begin position="210"/>
        <end position="229"/>
    </location>
</feature>
<organism evidence="2 3">
    <name type="scientific">Campylobacter mucosalis CCUG 21559</name>
    <dbReference type="NCBI Taxonomy" id="1032067"/>
    <lineage>
        <taxon>Bacteria</taxon>
        <taxon>Pseudomonadati</taxon>
        <taxon>Campylobacterota</taxon>
        <taxon>Epsilonproteobacteria</taxon>
        <taxon>Campylobacterales</taxon>
        <taxon>Campylobacteraceae</taxon>
        <taxon>Campylobacter</taxon>
    </lineage>
</organism>
<feature type="transmembrane region" description="Helical" evidence="1">
    <location>
        <begin position="170"/>
        <end position="189"/>
    </location>
</feature>
<feature type="transmembrane region" description="Helical" evidence="1">
    <location>
        <begin position="264"/>
        <end position="282"/>
    </location>
</feature>
<accession>A0A6G5QFB9</accession>
<feature type="transmembrane region" description="Helical" evidence="1">
    <location>
        <begin position="235"/>
        <end position="252"/>
    </location>
</feature>
<feature type="transmembrane region" description="Helical" evidence="1">
    <location>
        <begin position="50"/>
        <end position="70"/>
    </location>
</feature>
<reference evidence="2 3" key="1">
    <citation type="submission" date="2016-07" db="EMBL/GenBank/DDBJ databases">
        <title>Comparative genomics of the Campylobacter concisus group.</title>
        <authorList>
            <person name="Miller W.G."/>
            <person name="Yee E."/>
            <person name="Chapman M.H."/>
            <person name="Huynh S."/>
            <person name="Bono J.L."/>
            <person name="On S.L.W."/>
            <person name="StLeger J."/>
            <person name="Foster G."/>
            <person name="Parker C.T."/>
        </authorList>
    </citation>
    <scope>NUCLEOTIDE SEQUENCE [LARGE SCALE GENOMIC DNA]</scope>
    <source>
        <strain evidence="2 3">CCUG 21559</strain>
    </source>
</reference>
<dbReference type="InterPro" id="IPR010266">
    <property type="entry name" value="NnrS"/>
</dbReference>
<keyword evidence="1" id="KW-0472">Membrane</keyword>
<feature type="transmembrane region" description="Helical" evidence="1">
    <location>
        <begin position="90"/>
        <end position="123"/>
    </location>
</feature>
<evidence type="ECO:0000256" key="1">
    <source>
        <dbReference type="SAM" id="Phobius"/>
    </source>
</evidence>
<protein>
    <submittedName>
        <fullName evidence="2">Putative heme-copper protein NnrS</fullName>
    </submittedName>
</protein>
<keyword evidence="1" id="KW-0812">Transmembrane</keyword>
<name>A0A6G5QFB9_9BACT</name>
<feature type="transmembrane region" description="Helical" evidence="1">
    <location>
        <begin position="16"/>
        <end position="38"/>
    </location>
</feature>
<feature type="transmembrane region" description="Helical" evidence="1">
    <location>
        <begin position="143"/>
        <end position="164"/>
    </location>
</feature>
<dbReference type="AlphaFoldDB" id="A0A6G5QFB9"/>
<feature type="transmembrane region" description="Helical" evidence="1">
    <location>
        <begin position="363"/>
        <end position="384"/>
    </location>
</feature>
<keyword evidence="1" id="KW-1133">Transmembrane helix</keyword>
<evidence type="ECO:0000313" key="2">
    <source>
        <dbReference type="EMBL" id="QCD44385.1"/>
    </source>
</evidence>
<gene>
    <name evidence="2" type="ORF">CMUC_0580</name>
</gene>
<dbReference type="Pfam" id="PF05940">
    <property type="entry name" value="NnrS"/>
    <property type="match status" value="1"/>
</dbReference>
<evidence type="ECO:0000313" key="3">
    <source>
        <dbReference type="Proteomes" id="UP000503264"/>
    </source>
</evidence>
<dbReference type="EMBL" id="CP012542">
    <property type="protein sequence ID" value="QCD44385.1"/>
    <property type="molecule type" value="Genomic_DNA"/>
</dbReference>
<proteinExistence type="predicted"/>
<sequence>MKNWYENFTAQPHQPFFANGIIAFILFTGLIFAVYGGFLNINAGIFDFHAYIFIFVVFIQFFLGFLFVVFPRFLMQAVIEPRVYMAHFWGYFFVTYAFLLSFLLGFGFDVLLVLNLLVQIFSFKLLFDIHKRSIIANKHDTKWVLIGFGCGLIFNAIFILSKFIPSLTNFAINGGFYIFLFIIVFAISQRMVPFFTSVKVQGYVIKRTENFMPILFGLLFLRVVVLSFFSAKFLLLTDIALFVLFVREFYIWRLPIFKTSAIMWVLYLSLYWIPVGFAISILEGINDLLSLGFVFEKTSLHTFAIGYFLTILIGFGTRVVLGHSGQTPHADAFTTAIFVFIQVVVFARLFAGFSLNFSLDYNFFINFSAVLMLIALLVWSARYLPILIKGFKPKP</sequence>